<accession>A0AAN8VRC9</accession>
<protein>
    <submittedName>
        <fullName evidence="3">Uncharacterized protein</fullName>
    </submittedName>
</protein>
<comment type="caution">
    <text evidence="3">The sequence shown here is derived from an EMBL/GenBank/DDBJ whole genome shotgun (WGS) entry which is preliminary data.</text>
</comment>
<keyword evidence="1" id="KW-0175">Coiled coil</keyword>
<dbReference type="AlphaFoldDB" id="A0AAN8VRC9"/>
<name>A0AAN8VRC9_9MAGN</name>
<feature type="compositionally biased region" description="Polar residues" evidence="2">
    <location>
        <begin position="1"/>
        <end position="13"/>
    </location>
</feature>
<proteinExistence type="predicted"/>
<sequence>MKIENLSSLVTFSESDRSSHGLDSVRQNPKEESNDNHSGDAFKTPCFRAKPNSFVLKRSTYSRFSDNSPLPDAFNNVADEDTWFKLNKGFIADLDSLQISPARKFQSSRSSDITPKNHEQQLLLNDRLKTEISELQRKSLLVREIPEMLCNSVTNCKDAYGDIVLVMQSYIADKKSCTAKLLASICEIGSDLFSSLENHFAKATNGEMQFVKNNSQIQEQRKVLLEKFNSTVKSLATLHTSTPEVEQAVNCPAICRHKDCMLGEESTCREDLSNELTEIKKCKGLEKEMELNNKLLEASKQSYQSLERDYYQLKEERDSLSQKVSSSSLKLALITDEKDDVLRELELQIQRRKNLEEEIKQFSVAFACRQKNLKAFHSEFKSKIEILKSQNPVSVQHPALLGVEHWIC</sequence>
<feature type="coiled-coil region" evidence="1">
    <location>
        <begin position="296"/>
        <end position="365"/>
    </location>
</feature>
<evidence type="ECO:0000313" key="3">
    <source>
        <dbReference type="EMBL" id="KAK6939743.1"/>
    </source>
</evidence>
<dbReference type="Proteomes" id="UP001370490">
    <property type="component" value="Unassembled WGS sequence"/>
</dbReference>
<dbReference type="EMBL" id="JBAMMX010000005">
    <property type="protein sequence ID" value="KAK6939743.1"/>
    <property type="molecule type" value="Genomic_DNA"/>
</dbReference>
<evidence type="ECO:0000256" key="2">
    <source>
        <dbReference type="SAM" id="MobiDB-lite"/>
    </source>
</evidence>
<keyword evidence="4" id="KW-1185">Reference proteome</keyword>
<evidence type="ECO:0000313" key="4">
    <source>
        <dbReference type="Proteomes" id="UP001370490"/>
    </source>
</evidence>
<organism evidence="3 4">
    <name type="scientific">Dillenia turbinata</name>
    <dbReference type="NCBI Taxonomy" id="194707"/>
    <lineage>
        <taxon>Eukaryota</taxon>
        <taxon>Viridiplantae</taxon>
        <taxon>Streptophyta</taxon>
        <taxon>Embryophyta</taxon>
        <taxon>Tracheophyta</taxon>
        <taxon>Spermatophyta</taxon>
        <taxon>Magnoliopsida</taxon>
        <taxon>eudicotyledons</taxon>
        <taxon>Gunneridae</taxon>
        <taxon>Pentapetalae</taxon>
        <taxon>Dilleniales</taxon>
        <taxon>Dilleniaceae</taxon>
        <taxon>Dillenia</taxon>
    </lineage>
</organism>
<feature type="region of interest" description="Disordered" evidence="2">
    <location>
        <begin position="1"/>
        <end position="44"/>
    </location>
</feature>
<feature type="compositionally biased region" description="Basic and acidic residues" evidence="2">
    <location>
        <begin position="28"/>
        <end position="40"/>
    </location>
</feature>
<evidence type="ECO:0000256" key="1">
    <source>
        <dbReference type="SAM" id="Coils"/>
    </source>
</evidence>
<gene>
    <name evidence="3" type="ORF">RJ641_029274</name>
</gene>
<reference evidence="3 4" key="1">
    <citation type="submission" date="2023-12" db="EMBL/GenBank/DDBJ databases">
        <title>A high-quality genome assembly for Dillenia turbinata (Dilleniales).</title>
        <authorList>
            <person name="Chanderbali A."/>
        </authorList>
    </citation>
    <scope>NUCLEOTIDE SEQUENCE [LARGE SCALE GENOMIC DNA]</scope>
    <source>
        <strain evidence="3">LSX21</strain>
        <tissue evidence="3">Leaf</tissue>
    </source>
</reference>